<dbReference type="Gene3D" id="1.50.10.100">
    <property type="entry name" value="Chondroitin AC/alginate lyase"/>
    <property type="match status" value="1"/>
</dbReference>
<keyword evidence="2" id="KW-0456">Lyase</keyword>
<dbReference type="InterPro" id="IPR008929">
    <property type="entry name" value="Chondroitin_lyas"/>
</dbReference>
<dbReference type="EMBL" id="CAJVPV010020523">
    <property type="protein sequence ID" value="CAG8714955.1"/>
    <property type="molecule type" value="Genomic_DNA"/>
</dbReference>
<keyword evidence="1" id="KW-0732">Signal</keyword>
<gene>
    <name evidence="4" type="ORF">AMORRO_LOCUS12941</name>
</gene>
<dbReference type="Proteomes" id="UP000789342">
    <property type="component" value="Unassembled WGS sequence"/>
</dbReference>
<evidence type="ECO:0000256" key="1">
    <source>
        <dbReference type="ARBA" id="ARBA00022729"/>
    </source>
</evidence>
<dbReference type="Pfam" id="PF05426">
    <property type="entry name" value="Alginate_lyase"/>
    <property type="match status" value="1"/>
</dbReference>
<reference evidence="4" key="1">
    <citation type="submission" date="2021-06" db="EMBL/GenBank/DDBJ databases">
        <authorList>
            <person name="Kallberg Y."/>
            <person name="Tangrot J."/>
            <person name="Rosling A."/>
        </authorList>
    </citation>
    <scope>NUCLEOTIDE SEQUENCE</scope>
    <source>
        <strain evidence="4">CL551</strain>
    </source>
</reference>
<dbReference type="GO" id="GO:0042597">
    <property type="term" value="C:periplasmic space"/>
    <property type="evidence" value="ECO:0007669"/>
    <property type="project" value="InterPro"/>
</dbReference>
<dbReference type="OrthoDB" id="63533at2759"/>
<dbReference type="InterPro" id="IPR008397">
    <property type="entry name" value="Alginate_lyase_dom"/>
</dbReference>
<name>A0A9N9I0D7_9GLOM</name>
<comment type="caution">
    <text evidence="4">The sequence shown here is derived from an EMBL/GenBank/DDBJ whole genome shotgun (WGS) entry which is preliminary data.</text>
</comment>
<evidence type="ECO:0000259" key="3">
    <source>
        <dbReference type="Pfam" id="PF05426"/>
    </source>
</evidence>
<evidence type="ECO:0000313" key="4">
    <source>
        <dbReference type="EMBL" id="CAG8714955.1"/>
    </source>
</evidence>
<feature type="domain" description="Alginate lyase" evidence="3">
    <location>
        <begin position="327"/>
        <end position="504"/>
    </location>
</feature>
<dbReference type="AlphaFoldDB" id="A0A9N9I0D7"/>
<proteinExistence type="predicted"/>
<sequence>NRKLYSVMMPKKNIMRRCVMVEGPKYVDNSILELLWRLGVPQAFRRGFNIPWETQNGMVLIAPKAKYKPAGYVYRLFSGKANQELHKQKSTTLRAYNRLLAIQDFLDGIDERIARKSQGFDPNRLFLYDEKMLSSARLKYWSGDVKVTNIVNEILKLADEISSTVASWYETAKNLRDDTKTQVEFLDLKNGDNSKAFLNDNTDILEDKNDFVIEDVDKTSDFESEKLESDASVILSQVSIPSLFENITILTLAHHFSGNVNHSRWAANLIRTFLLSSYGIQEKIMDSQVPSNDYNHLDTINEEGYGFPYLNKIPRAIPKYKSALFRHSKDLFDVDPSSFLDSCRLLYRAKAITHKEYIEIRLLASCWLEILLNSPKGIEISINPDHRGTLYDLQVISLAGFLDDVRLYLRVTNRVRMRIAKHFYVDSDAPVASPMTQINEIIYVNNEIRQGRIQSDDFEDSVFKYSTLNLQYWILLTRINQNVGIGPDLWQYVSHDGKQLSRAIIGHLGKYSKNFENTTSLLPLLYITRTAFLHSGKKLGITYNCEEHKKMEYSPENFQQFMKNLDGKKGNTEKIKLMLLCEGDLIENDVNVDPRKTGLPPLWMLGVA</sequence>
<evidence type="ECO:0000256" key="2">
    <source>
        <dbReference type="ARBA" id="ARBA00023239"/>
    </source>
</evidence>
<dbReference type="GO" id="GO:0016829">
    <property type="term" value="F:lyase activity"/>
    <property type="evidence" value="ECO:0007669"/>
    <property type="project" value="UniProtKB-KW"/>
</dbReference>
<protein>
    <submittedName>
        <fullName evidence="4">6388_t:CDS:1</fullName>
    </submittedName>
</protein>
<organism evidence="4 5">
    <name type="scientific">Acaulospora morrowiae</name>
    <dbReference type="NCBI Taxonomy" id="94023"/>
    <lineage>
        <taxon>Eukaryota</taxon>
        <taxon>Fungi</taxon>
        <taxon>Fungi incertae sedis</taxon>
        <taxon>Mucoromycota</taxon>
        <taxon>Glomeromycotina</taxon>
        <taxon>Glomeromycetes</taxon>
        <taxon>Diversisporales</taxon>
        <taxon>Acaulosporaceae</taxon>
        <taxon>Acaulospora</taxon>
    </lineage>
</organism>
<accession>A0A9N9I0D7</accession>
<keyword evidence="5" id="KW-1185">Reference proteome</keyword>
<feature type="non-terminal residue" evidence="4">
    <location>
        <position position="608"/>
    </location>
</feature>
<evidence type="ECO:0000313" key="5">
    <source>
        <dbReference type="Proteomes" id="UP000789342"/>
    </source>
</evidence>